<evidence type="ECO:0000313" key="2">
    <source>
        <dbReference type="Proteomes" id="UP000576969"/>
    </source>
</evidence>
<name>A0A7Y9KMK7_9MICO</name>
<keyword evidence="2" id="KW-1185">Reference proteome</keyword>
<gene>
    <name evidence="1" type="ORF">BJ991_003471</name>
</gene>
<sequence>MTTPTVDVVDTLTGAAPDGVVAAVRSIRPVTREQLQASYDALFDPVDDAEFSLTERLLVAAFATGLTGADATADLYAERAADADAGAASVIASLVAEAGTAGPFGRYREEGLVGESADGRRFSVAEGARTQLGDRLAAALEHTHLLVYRPREAADAALQRLLDAGWTVSGIVTLSQLVAFLAFQQRVVAGLRVLEEVGA</sequence>
<dbReference type="RefSeq" id="WP_179492053.1">
    <property type="nucleotide sequence ID" value="NZ_JACCBV010000001.1"/>
</dbReference>
<dbReference type="InterPro" id="IPR023982">
    <property type="entry name" value="CHP04029_CMD-like"/>
</dbReference>
<dbReference type="EMBL" id="JACCBV010000001">
    <property type="protein sequence ID" value="NYE21443.1"/>
    <property type="molecule type" value="Genomic_DNA"/>
</dbReference>
<evidence type="ECO:0000313" key="1">
    <source>
        <dbReference type="EMBL" id="NYE21443.1"/>
    </source>
</evidence>
<dbReference type="NCBIfam" id="TIGR04029">
    <property type="entry name" value="CMD_Avi_7170"/>
    <property type="match status" value="1"/>
</dbReference>
<comment type="caution">
    <text evidence="1">The sequence shown here is derived from an EMBL/GenBank/DDBJ whole genome shotgun (WGS) entry which is preliminary data.</text>
</comment>
<dbReference type="Gene3D" id="1.20.1290.10">
    <property type="entry name" value="AhpD-like"/>
    <property type="match status" value="1"/>
</dbReference>
<dbReference type="SUPFAM" id="SSF69118">
    <property type="entry name" value="AhpD-like"/>
    <property type="match status" value="1"/>
</dbReference>
<accession>A0A7Y9KMK7</accession>
<proteinExistence type="predicted"/>
<dbReference type="AlphaFoldDB" id="A0A7Y9KMK7"/>
<organism evidence="1 2">
    <name type="scientific">Microbacterium immunditiarum</name>
    <dbReference type="NCBI Taxonomy" id="337480"/>
    <lineage>
        <taxon>Bacteria</taxon>
        <taxon>Bacillati</taxon>
        <taxon>Actinomycetota</taxon>
        <taxon>Actinomycetes</taxon>
        <taxon>Micrococcales</taxon>
        <taxon>Microbacteriaceae</taxon>
        <taxon>Microbacterium</taxon>
    </lineage>
</organism>
<dbReference type="Proteomes" id="UP000576969">
    <property type="component" value="Unassembled WGS sequence"/>
</dbReference>
<protein>
    <submittedName>
        <fullName evidence="1">CMD domain protein</fullName>
    </submittedName>
</protein>
<dbReference type="InterPro" id="IPR029032">
    <property type="entry name" value="AhpD-like"/>
</dbReference>
<reference evidence="1 2" key="1">
    <citation type="submission" date="2020-07" db="EMBL/GenBank/DDBJ databases">
        <title>Sequencing the genomes of 1000 actinobacteria strains.</title>
        <authorList>
            <person name="Klenk H.-P."/>
        </authorList>
    </citation>
    <scope>NUCLEOTIDE SEQUENCE [LARGE SCALE GENOMIC DNA]</scope>
    <source>
        <strain evidence="1 2">DSM 24662</strain>
    </source>
</reference>